<dbReference type="InParanoid" id="L9L493"/>
<dbReference type="InterPro" id="IPR017943">
    <property type="entry name" value="Bactericidal_perm-incr_a/b_dom"/>
</dbReference>
<dbReference type="Proteomes" id="UP000011518">
    <property type="component" value="Unassembled WGS sequence"/>
</dbReference>
<dbReference type="PANTHER" id="PTHR46019:SF9">
    <property type="entry name" value="BPI FOLD CONTAINING FAMILY A, MEMBER 6"/>
    <property type="match status" value="1"/>
</dbReference>
<dbReference type="STRING" id="246437.L9L493"/>
<accession>L9L493</accession>
<protein>
    <submittedName>
        <fullName evidence="2">Long palate, lung and nasal epithelium carcinoma-associated protein 4</fullName>
    </submittedName>
</protein>
<dbReference type="AlphaFoldDB" id="L9L493"/>
<dbReference type="SUPFAM" id="SSF55394">
    <property type="entry name" value="Bactericidal permeability-increasing protein, BPI"/>
    <property type="match status" value="1"/>
</dbReference>
<name>L9L493_TUPCH</name>
<keyword evidence="3" id="KW-1185">Reference proteome</keyword>
<gene>
    <name evidence="2" type="ORF">TREES_T100008625</name>
</gene>
<dbReference type="Gene3D" id="3.15.10.10">
    <property type="entry name" value="Bactericidal permeability-increasing protein, domain 1"/>
    <property type="match status" value="1"/>
</dbReference>
<evidence type="ECO:0000256" key="1">
    <source>
        <dbReference type="ARBA" id="ARBA00007292"/>
    </source>
</evidence>
<dbReference type="EMBL" id="KB320526">
    <property type="protein sequence ID" value="ELW69554.1"/>
    <property type="molecule type" value="Genomic_DNA"/>
</dbReference>
<organism evidence="2 3">
    <name type="scientific">Tupaia chinensis</name>
    <name type="common">Chinese tree shrew</name>
    <name type="synonym">Tupaia belangeri chinensis</name>
    <dbReference type="NCBI Taxonomy" id="246437"/>
    <lineage>
        <taxon>Eukaryota</taxon>
        <taxon>Metazoa</taxon>
        <taxon>Chordata</taxon>
        <taxon>Craniata</taxon>
        <taxon>Vertebrata</taxon>
        <taxon>Euteleostomi</taxon>
        <taxon>Mammalia</taxon>
        <taxon>Eutheria</taxon>
        <taxon>Euarchontoglires</taxon>
        <taxon>Scandentia</taxon>
        <taxon>Tupaiidae</taxon>
        <taxon>Tupaia</taxon>
    </lineage>
</organism>
<dbReference type="GO" id="GO:0008289">
    <property type="term" value="F:lipid binding"/>
    <property type="evidence" value="ECO:0007669"/>
    <property type="project" value="InterPro"/>
</dbReference>
<sequence length="276" mass="30818">MSALNRDLLAQEGLLGVILLNNQNLVRDRETLLKCLVGSRSFPVGKDHLLEAAGSQALEGLLCKGPLGGLCGHGSLAGINNVLKSTPFGKIDNWLKIANLDITQVLWKGHPSSSLQLEFQTKLTLSFLGLPSFLSGSTVDVNIMVPFMLLHNKLGHISFTLKNCQPSFNRIHVPGGLLSTMLEVMLKRMVGSCLPNMLCPVIRFWFYIINQQLDILQNVHPLELFRNLHSPVSSESVTSEQYYCLDFQNKHFPASFINWLIERKFFLSYLSLLSPI</sequence>
<reference evidence="3" key="2">
    <citation type="journal article" date="2013" name="Nat. Commun.">
        <title>Genome of the Chinese tree shrew.</title>
        <authorList>
            <person name="Fan Y."/>
            <person name="Huang Z.Y."/>
            <person name="Cao C.C."/>
            <person name="Chen C.S."/>
            <person name="Chen Y.X."/>
            <person name="Fan D.D."/>
            <person name="He J."/>
            <person name="Hou H.L."/>
            <person name="Hu L."/>
            <person name="Hu X.T."/>
            <person name="Jiang X.T."/>
            <person name="Lai R."/>
            <person name="Lang Y.S."/>
            <person name="Liang B."/>
            <person name="Liao S.G."/>
            <person name="Mu D."/>
            <person name="Ma Y.Y."/>
            <person name="Niu Y.Y."/>
            <person name="Sun X.Q."/>
            <person name="Xia J.Q."/>
            <person name="Xiao J."/>
            <person name="Xiong Z.Q."/>
            <person name="Xu L."/>
            <person name="Yang L."/>
            <person name="Zhang Y."/>
            <person name="Zhao W."/>
            <person name="Zhao X.D."/>
            <person name="Zheng Y.T."/>
            <person name="Zhou J.M."/>
            <person name="Zhu Y.B."/>
            <person name="Zhang G.J."/>
            <person name="Wang J."/>
            <person name="Yao Y.G."/>
        </authorList>
    </citation>
    <scope>NUCLEOTIDE SEQUENCE [LARGE SCALE GENOMIC DNA]</scope>
</reference>
<dbReference type="PANTHER" id="PTHR46019">
    <property type="entry name" value="BPI FOLD-CONTAINING FAMILY B MEMBER 4-RELATED"/>
    <property type="match status" value="1"/>
</dbReference>
<proteinExistence type="inferred from homology"/>
<dbReference type="InterPro" id="IPR051660">
    <property type="entry name" value="BPI_fold-BPI/LBP"/>
</dbReference>
<reference evidence="3" key="1">
    <citation type="submission" date="2012-07" db="EMBL/GenBank/DDBJ databases">
        <title>Genome of the Chinese tree shrew, a rising model animal genetically related to primates.</title>
        <authorList>
            <person name="Zhang G."/>
            <person name="Fan Y."/>
            <person name="Yao Y."/>
            <person name="Huang Z."/>
        </authorList>
    </citation>
    <scope>NUCLEOTIDE SEQUENCE [LARGE SCALE GENOMIC DNA]</scope>
</reference>
<dbReference type="eggNOG" id="ENOG502SV1T">
    <property type="taxonomic scope" value="Eukaryota"/>
</dbReference>
<evidence type="ECO:0000313" key="3">
    <source>
        <dbReference type="Proteomes" id="UP000011518"/>
    </source>
</evidence>
<comment type="similarity">
    <text evidence="1">Belongs to the BPI/LBP/Plunc superfamily. BPI/LBP family.</text>
</comment>
<evidence type="ECO:0000313" key="2">
    <source>
        <dbReference type="EMBL" id="ELW69554.1"/>
    </source>
</evidence>